<reference evidence="6 7" key="1">
    <citation type="journal article" date="2012" name="Genome Biol.">
        <title>Genome and low-iron response of an oceanic diatom adapted to chronic iron limitation.</title>
        <authorList>
            <person name="Lommer M."/>
            <person name="Specht M."/>
            <person name="Roy A.S."/>
            <person name="Kraemer L."/>
            <person name="Andreson R."/>
            <person name="Gutowska M.A."/>
            <person name="Wolf J."/>
            <person name="Bergner S.V."/>
            <person name="Schilhabel M.B."/>
            <person name="Klostermeier U.C."/>
            <person name="Beiko R.G."/>
            <person name="Rosenstiel P."/>
            <person name="Hippler M."/>
            <person name="Laroche J."/>
        </authorList>
    </citation>
    <scope>NUCLEOTIDE SEQUENCE [LARGE SCALE GENOMIC DNA]</scope>
    <source>
        <strain evidence="6 7">CCMP1005</strain>
    </source>
</reference>
<dbReference type="Pfam" id="PF03931">
    <property type="entry name" value="Skp1_POZ"/>
    <property type="match status" value="1"/>
</dbReference>
<dbReference type="InterPro" id="IPR001232">
    <property type="entry name" value="SKP1-like"/>
</dbReference>
<sequence length="152" mass="17212">MDDDSSDETAYVKLISAEGSEIFLARRIAVKVEMIKAMLEGGYQESETGVIRFPDISTNALEKVVKYLHYKDRYSNSSLRIPEFTIDPEDALEVLVAALTCTLHHHITSLVTEIHVVLLYVWALITSTHLTEQCLWGKYNIWLLALTLGKAR</sequence>
<evidence type="ECO:0000313" key="6">
    <source>
        <dbReference type="EMBL" id="EJK74616.1"/>
    </source>
</evidence>
<proteinExistence type="inferred from homology"/>
<evidence type="ECO:0000259" key="5">
    <source>
        <dbReference type="Pfam" id="PF03931"/>
    </source>
</evidence>
<dbReference type="SUPFAM" id="SSF54695">
    <property type="entry name" value="POZ domain"/>
    <property type="match status" value="1"/>
</dbReference>
<dbReference type="InterPro" id="IPR011333">
    <property type="entry name" value="SKP1/BTB/POZ_sf"/>
</dbReference>
<dbReference type="PANTHER" id="PTHR20648">
    <property type="entry name" value="ELONGIN-C"/>
    <property type="match status" value="1"/>
</dbReference>
<evidence type="ECO:0000256" key="1">
    <source>
        <dbReference type="ARBA" id="ARBA00004123"/>
    </source>
</evidence>
<evidence type="ECO:0000256" key="3">
    <source>
        <dbReference type="ARBA" id="ARBA00021347"/>
    </source>
</evidence>
<feature type="domain" description="SKP1 component POZ" evidence="5">
    <location>
        <begin position="12"/>
        <end position="71"/>
    </location>
</feature>
<evidence type="ECO:0000313" key="7">
    <source>
        <dbReference type="Proteomes" id="UP000266841"/>
    </source>
</evidence>
<keyword evidence="4" id="KW-0539">Nucleus</keyword>
<comment type="caution">
    <text evidence="6">The sequence shown here is derived from an EMBL/GenBank/DDBJ whole genome shotgun (WGS) entry which is preliminary data.</text>
</comment>
<dbReference type="InterPro" id="IPR039948">
    <property type="entry name" value="ELC1"/>
</dbReference>
<gene>
    <name evidence="6" type="ORF">THAOC_03695</name>
</gene>
<evidence type="ECO:0000256" key="2">
    <source>
        <dbReference type="ARBA" id="ARBA00009993"/>
    </source>
</evidence>
<dbReference type="SMART" id="SM00512">
    <property type="entry name" value="Skp1"/>
    <property type="match status" value="1"/>
</dbReference>
<organism evidence="6 7">
    <name type="scientific">Thalassiosira oceanica</name>
    <name type="common">Marine diatom</name>
    <dbReference type="NCBI Taxonomy" id="159749"/>
    <lineage>
        <taxon>Eukaryota</taxon>
        <taxon>Sar</taxon>
        <taxon>Stramenopiles</taxon>
        <taxon>Ochrophyta</taxon>
        <taxon>Bacillariophyta</taxon>
        <taxon>Coscinodiscophyceae</taxon>
        <taxon>Thalassiosirophycidae</taxon>
        <taxon>Thalassiosirales</taxon>
        <taxon>Thalassiosiraceae</taxon>
        <taxon>Thalassiosira</taxon>
    </lineage>
</organism>
<dbReference type="Proteomes" id="UP000266841">
    <property type="component" value="Unassembled WGS sequence"/>
</dbReference>
<dbReference type="FunFam" id="3.30.710.10:FF:000035">
    <property type="entry name" value="Elongin C transcription elongation factor"/>
    <property type="match status" value="1"/>
</dbReference>
<dbReference type="CDD" id="cd18321">
    <property type="entry name" value="BTB_POZ_EloC"/>
    <property type="match status" value="1"/>
</dbReference>
<dbReference type="InterPro" id="IPR016073">
    <property type="entry name" value="Skp1_comp_POZ"/>
</dbReference>
<dbReference type="GO" id="GO:0005634">
    <property type="term" value="C:nucleus"/>
    <property type="evidence" value="ECO:0007669"/>
    <property type="project" value="UniProtKB-SubCell"/>
</dbReference>
<comment type="similarity">
    <text evidence="2">Belongs to the SKP1 family.</text>
</comment>
<dbReference type="AlphaFoldDB" id="K0TKJ7"/>
<accession>K0TKJ7</accession>
<keyword evidence="7" id="KW-1185">Reference proteome</keyword>
<dbReference type="GO" id="GO:0006511">
    <property type="term" value="P:ubiquitin-dependent protein catabolic process"/>
    <property type="evidence" value="ECO:0007669"/>
    <property type="project" value="InterPro"/>
</dbReference>
<comment type="subcellular location">
    <subcellularLocation>
        <location evidence="1">Nucleus</location>
    </subcellularLocation>
</comment>
<dbReference type="EMBL" id="AGNL01003495">
    <property type="protein sequence ID" value="EJK74616.1"/>
    <property type="molecule type" value="Genomic_DNA"/>
</dbReference>
<name>K0TKJ7_THAOC</name>
<evidence type="ECO:0000256" key="4">
    <source>
        <dbReference type="ARBA" id="ARBA00023242"/>
    </source>
</evidence>
<dbReference type="Gene3D" id="3.30.710.10">
    <property type="entry name" value="Potassium Channel Kv1.1, Chain A"/>
    <property type="match status" value="1"/>
</dbReference>
<dbReference type="OrthoDB" id="249087at2759"/>
<protein>
    <recommendedName>
        <fullName evidence="3">Elongin-C</fullName>
    </recommendedName>
</protein>
<dbReference type="eggNOG" id="KOG3473">
    <property type="taxonomic scope" value="Eukaryota"/>
</dbReference>